<dbReference type="AlphaFoldDB" id="A0A0E9S6Q0"/>
<reference evidence="1" key="1">
    <citation type="submission" date="2014-11" db="EMBL/GenBank/DDBJ databases">
        <authorList>
            <person name="Amaro Gonzalez C."/>
        </authorList>
    </citation>
    <scope>NUCLEOTIDE SEQUENCE</scope>
</reference>
<name>A0A0E9S6Q0_ANGAN</name>
<reference evidence="1" key="2">
    <citation type="journal article" date="2015" name="Fish Shellfish Immunol.">
        <title>Early steps in the European eel (Anguilla anguilla)-Vibrio vulnificus interaction in the gills: Role of the RtxA13 toxin.</title>
        <authorList>
            <person name="Callol A."/>
            <person name="Pajuelo D."/>
            <person name="Ebbesson L."/>
            <person name="Teles M."/>
            <person name="MacKenzie S."/>
            <person name="Amaro C."/>
        </authorList>
    </citation>
    <scope>NUCLEOTIDE SEQUENCE</scope>
</reference>
<proteinExistence type="predicted"/>
<accession>A0A0E9S6Q0</accession>
<protein>
    <submittedName>
        <fullName evidence="1">Uncharacterized protein</fullName>
    </submittedName>
</protein>
<sequence>MPIILIQYEDHTLCLTVVVI</sequence>
<dbReference type="EMBL" id="GBXM01071463">
    <property type="protein sequence ID" value="JAH37114.1"/>
    <property type="molecule type" value="Transcribed_RNA"/>
</dbReference>
<organism evidence="1">
    <name type="scientific">Anguilla anguilla</name>
    <name type="common">European freshwater eel</name>
    <name type="synonym">Muraena anguilla</name>
    <dbReference type="NCBI Taxonomy" id="7936"/>
    <lineage>
        <taxon>Eukaryota</taxon>
        <taxon>Metazoa</taxon>
        <taxon>Chordata</taxon>
        <taxon>Craniata</taxon>
        <taxon>Vertebrata</taxon>
        <taxon>Euteleostomi</taxon>
        <taxon>Actinopterygii</taxon>
        <taxon>Neopterygii</taxon>
        <taxon>Teleostei</taxon>
        <taxon>Anguilliformes</taxon>
        <taxon>Anguillidae</taxon>
        <taxon>Anguilla</taxon>
    </lineage>
</organism>
<evidence type="ECO:0000313" key="1">
    <source>
        <dbReference type="EMBL" id="JAH37114.1"/>
    </source>
</evidence>